<evidence type="ECO:0000259" key="2">
    <source>
        <dbReference type="Pfam" id="PF12638"/>
    </source>
</evidence>
<gene>
    <name evidence="3" type="ORF">N781_14665</name>
</gene>
<reference evidence="3 4" key="1">
    <citation type="submission" date="2013-08" db="EMBL/GenBank/DDBJ databases">
        <authorList>
            <person name="Huang J."/>
            <person name="Wang G."/>
        </authorList>
    </citation>
    <scope>NUCLEOTIDE SEQUENCE [LARGE SCALE GENOMIC DNA]</scope>
    <source>
        <strain evidence="3 4">JSM 076056</strain>
    </source>
</reference>
<protein>
    <recommendedName>
        <fullName evidence="2">Staygreen protein domain-containing protein</fullName>
    </recommendedName>
</protein>
<evidence type="ECO:0000256" key="1">
    <source>
        <dbReference type="ARBA" id="ARBA00022946"/>
    </source>
</evidence>
<dbReference type="PANTHER" id="PTHR31750:SF4">
    <property type="entry name" value="LP06106P"/>
    <property type="match status" value="1"/>
</dbReference>
<sequence>MGFNPNAVYVQYRPDIHHFTPYLERKYTLTHSDETAQLFLTVSKQFAYDTLNPERDEVFATWIPNYEGVVFQGSVFVGDESIPRQRQFRRYTIFHKEMETALRSIFYGERWLLQAYPFLLYSPIHIQFNSNLPYYHQNLFFGYVYQYV</sequence>
<evidence type="ECO:0000313" key="4">
    <source>
        <dbReference type="Proteomes" id="UP000030528"/>
    </source>
</evidence>
<accession>A0A0A5GMX7</accession>
<comment type="caution">
    <text evidence="3">The sequence shown here is derived from an EMBL/GenBank/DDBJ whole genome shotgun (WGS) entry which is preliminary data.</text>
</comment>
<dbReference type="EMBL" id="AVPE01000005">
    <property type="protein sequence ID" value="KGX92573.1"/>
    <property type="molecule type" value="Genomic_DNA"/>
</dbReference>
<dbReference type="STRING" id="1385510.GCA_000425205_01920"/>
<name>A0A0A5GMX7_9BACI</name>
<dbReference type="PANTHER" id="PTHR31750">
    <property type="entry name" value="PROTEIN STAY-GREEN 1, CHLOROPLASTIC-RELATED"/>
    <property type="match status" value="1"/>
</dbReference>
<dbReference type="eggNOG" id="ENOG50320U5">
    <property type="taxonomic scope" value="Bacteria"/>
</dbReference>
<dbReference type="InterPro" id="IPR024438">
    <property type="entry name" value="Staygreen"/>
</dbReference>
<dbReference type="RefSeq" id="WP_026800312.1">
    <property type="nucleotide sequence ID" value="NZ_AULI01000007.1"/>
</dbReference>
<dbReference type="AlphaFoldDB" id="A0A0A5GMX7"/>
<proteinExistence type="predicted"/>
<organism evidence="3 4">
    <name type="scientific">Pontibacillus halophilus JSM 076056 = DSM 19796</name>
    <dbReference type="NCBI Taxonomy" id="1385510"/>
    <lineage>
        <taxon>Bacteria</taxon>
        <taxon>Bacillati</taxon>
        <taxon>Bacillota</taxon>
        <taxon>Bacilli</taxon>
        <taxon>Bacillales</taxon>
        <taxon>Bacillaceae</taxon>
        <taxon>Pontibacillus</taxon>
    </lineage>
</organism>
<dbReference type="OrthoDB" id="1684395at2"/>
<feature type="domain" description="Staygreen protein" evidence="2">
    <location>
        <begin position="3"/>
        <end position="146"/>
    </location>
</feature>
<evidence type="ECO:0000313" key="3">
    <source>
        <dbReference type="EMBL" id="KGX92573.1"/>
    </source>
</evidence>
<keyword evidence="1" id="KW-0809">Transit peptide</keyword>
<keyword evidence="4" id="KW-1185">Reference proteome</keyword>
<dbReference type="Pfam" id="PF12638">
    <property type="entry name" value="Staygreen"/>
    <property type="match status" value="1"/>
</dbReference>
<dbReference type="Proteomes" id="UP000030528">
    <property type="component" value="Unassembled WGS sequence"/>
</dbReference>